<gene>
    <name evidence="2" type="ORF">BC938DRAFT_476835</name>
</gene>
<evidence type="ECO:0000313" key="2">
    <source>
        <dbReference type="EMBL" id="RUS31878.1"/>
    </source>
</evidence>
<protein>
    <submittedName>
        <fullName evidence="2">Uncharacterized protein</fullName>
    </submittedName>
</protein>
<feature type="region of interest" description="Disordered" evidence="1">
    <location>
        <begin position="32"/>
        <end position="80"/>
    </location>
</feature>
<proteinExistence type="predicted"/>
<evidence type="ECO:0000313" key="3">
    <source>
        <dbReference type="Proteomes" id="UP000274822"/>
    </source>
</evidence>
<dbReference type="EMBL" id="RBNJ01002511">
    <property type="protein sequence ID" value="RUS31878.1"/>
    <property type="molecule type" value="Genomic_DNA"/>
</dbReference>
<keyword evidence="3" id="KW-1185">Reference proteome</keyword>
<reference evidence="2 3" key="1">
    <citation type="journal article" date="2018" name="New Phytol.">
        <title>Phylogenomics of Endogonaceae and evolution of mycorrhizas within Mucoromycota.</title>
        <authorList>
            <person name="Chang Y."/>
            <person name="Desiro A."/>
            <person name="Na H."/>
            <person name="Sandor L."/>
            <person name="Lipzen A."/>
            <person name="Clum A."/>
            <person name="Barry K."/>
            <person name="Grigoriev I.V."/>
            <person name="Martin F.M."/>
            <person name="Stajich J.E."/>
            <person name="Smith M.E."/>
            <person name="Bonito G."/>
            <person name="Spatafora J.W."/>
        </authorList>
    </citation>
    <scope>NUCLEOTIDE SEQUENCE [LARGE SCALE GENOMIC DNA]</scope>
    <source>
        <strain evidence="2 3">AD002</strain>
    </source>
</reference>
<sequence>MKFTIGSNKASRFQNDVGLVTVKIAANFIRLPSPDLPSTQSHPLTPGPPLPRATKLPEPSHSSRPQSSGGYRPPGKMTHRCRLLSNAREKRWLHARSGWSRMLRAESAAYRIWSTHERQPGPALPRRFRSASPASPMVGSPHRRPG</sequence>
<evidence type="ECO:0000256" key="1">
    <source>
        <dbReference type="SAM" id="MobiDB-lite"/>
    </source>
</evidence>
<organism evidence="2 3">
    <name type="scientific">Jimgerdemannia flammicorona</name>
    <dbReference type="NCBI Taxonomy" id="994334"/>
    <lineage>
        <taxon>Eukaryota</taxon>
        <taxon>Fungi</taxon>
        <taxon>Fungi incertae sedis</taxon>
        <taxon>Mucoromycota</taxon>
        <taxon>Mucoromycotina</taxon>
        <taxon>Endogonomycetes</taxon>
        <taxon>Endogonales</taxon>
        <taxon>Endogonaceae</taxon>
        <taxon>Jimgerdemannia</taxon>
    </lineage>
</organism>
<dbReference type="Proteomes" id="UP000274822">
    <property type="component" value="Unassembled WGS sequence"/>
</dbReference>
<name>A0A433QQ44_9FUNG</name>
<dbReference type="AlphaFoldDB" id="A0A433QQ44"/>
<feature type="region of interest" description="Disordered" evidence="1">
    <location>
        <begin position="115"/>
        <end position="146"/>
    </location>
</feature>
<accession>A0A433QQ44</accession>
<feature type="compositionally biased region" description="Polar residues" evidence="1">
    <location>
        <begin position="60"/>
        <end position="69"/>
    </location>
</feature>
<comment type="caution">
    <text evidence="2">The sequence shown here is derived from an EMBL/GenBank/DDBJ whole genome shotgun (WGS) entry which is preliminary data.</text>
</comment>